<accession>A0ABW1BQH2</accession>
<organism evidence="2 3">
    <name type="scientific">Nonomuraea harbinensis</name>
    <dbReference type="NCBI Taxonomy" id="1286938"/>
    <lineage>
        <taxon>Bacteria</taxon>
        <taxon>Bacillati</taxon>
        <taxon>Actinomycetota</taxon>
        <taxon>Actinomycetes</taxon>
        <taxon>Streptosporangiales</taxon>
        <taxon>Streptosporangiaceae</taxon>
        <taxon>Nonomuraea</taxon>
    </lineage>
</organism>
<feature type="region of interest" description="Disordered" evidence="1">
    <location>
        <begin position="18"/>
        <end position="65"/>
    </location>
</feature>
<evidence type="ECO:0000256" key="1">
    <source>
        <dbReference type="SAM" id="MobiDB-lite"/>
    </source>
</evidence>
<sequence length="201" mass="20883">MRKTFVLAVAVVALTGCGMLPSTTGGGGQEKQGGTQAAQTENAPPETTVPTAPPAEQQTAPPQGDKVIASRETKAEGTDGPTKVRVEITGLLRQGKTATLNWTITGLEGSFNVHNGMGGGVFDYTVSGVSLIDPVNAKRYRVARNGTDDKAECVCSGTQGEFLEKDESASLYAVFAAPPADVTKVNIEMPQIGVFTDVPIS</sequence>
<gene>
    <name evidence="2" type="ORF">ACFPUY_09390</name>
</gene>
<reference evidence="3" key="1">
    <citation type="journal article" date="2019" name="Int. J. Syst. Evol. Microbiol.">
        <title>The Global Catalogue of Microorganisms (GCM) 10K type strain sequencing project: providing services to taxonomists for standard genome sequencing and annotation.</title>
        <authorList>
            <consortium name="The Broad Institute Genomics Platform"/>
            <consortium name="The Broad Institute Genome Sequencing Center for Infectious Disease"/>
            <person name="Wu L."/>
            <person name="Ma J."/>
        </authorList>
    </citation>
    <scope>NUCLEOTIDE SEQUENCE [LARGE SCALE GENOMIC DNA]</scope>
    <source>
        <strain evidence="3">CGMCC 4.7106</strain>
    </source>
</reference>
<evidence type="ECO:0000313" key="2">
    <source>
        <dbReference type="EMBL" id="MFC5815295.1"/>
    </source>
</evidence>
<keyword evidence="3" id="KW-1185">Reference proteome</keyword>
<feature type="compositionally biased region" description="Low complexity" evidence="1">
    <location>
        <begin position="32"/>
        <end position="63"/>
    </location>
</feature>
<proteinExistence type="predicted"/>
<dbReference type="PROSITE" id="PS51257">
    <property type="entry name" value="PROKAR_LIPOPROTEIN"/>
    <property type="match status" value="1"/>
</dbReference>
<evidence type="ECO:0000313" key="3">
    <source>
        <dbReference type="Proteomes" id="UP001596096"/>
    </source>
</evidence>
<dbReference type="Proteomes" id="UP001596096">
    <property type="component" value="Unassembled WGS sequence"/>
</dbReference>
<dbReference type="RefSeq" id="WP_219543531.1">
    <property type="nucleotide sequence ID" value="NZ_JAHKRN010000004.1"/>
</dbReference>
<dbReference type="EMBL" id="JBHSNW010000004">
    <property type="protein sequence ID" value="MFC5815295.1"/>
    <property type="molecule type" value="Genomic_DNA"/>
</dbReference>
<keyword evidence="2" id="KW-0449">Lipoprotein</keyword>
<comment type="caution">
    <text evidence="2">The sequence shown here is derived from an EMBL/GenBank/DDBJ whole genome shotgun (WGS) entry which is preliminary data.</text>
</comment>
<protein>
    <submittedName>
        <fullName evidence="2">Lipoprotein</fullName>
    </submittedName>
</protein>
<name>A0ABW1BQH2_9ACTN</name>